<keyword evidence="11" id="KW-1185">Reference proteome</keyword>
<dbReference type="PANTHER" id="PTHR45718:SF4">
    <property type="entry name" value="TRANSCRIPTIONAL ACTIVATOR CUBITUS INTERRUPTUS"/>
    <property type="match status" value="1"/>
</dbReference>
<dbReference type="InterPro" id="IPR056436">
    <property type="entry name" value="Znf-C2H2_ZIC1-5/GLI1-3-like"/>
</dbReference>
<keyword evidence="3" id="KW-0677">Repeat</keyword>
<dbReference type="GO" id="GO:0000978">
    <property type="term" value="F:RNA polymerase II cis-regulatory region sequence-specific DNA binding"/>
    <property type="evidence" value="ECO:0007669"/>
    <property type="project" value="TreeGrafter"/>
</dbReference>
<accession>A0A0C2INT9</accession>
<comment type="caution">
    <text evidence="10">The sequence shown here is derived from an EMBL/GenBank/DDBJ whole genome shotgun (WGS) entry which is preliminary data.</text>
</comment>
<dbReference type="GeneID" id="63681433"/>
<keyword evidence="6" id="KW-0539">Nucleus</keyword>
<dbReference type="VEuPathDB" id="FungiDB:SPBR_08274"/>
<dbReference type="Pfam" id="PF23561">
    <property type="entry name" value="zf-C2H2_15"/>
    <property type="match status" value="1"/>
</dbReference>
<dbReference type="RefSeq" id="XP_040614732.1">
    <property type="nucleotide sequence ID" value="XM_040766512.1"/>
</dbReference>
<proteinExistence type="predicted"/>
<dbReference type="PANTHER" id="PTHR45718">
    <property type="entry name" value="TRANSCRIPTIONAL ACTIVATOR CUBITUS INTERRUPTUS"/>
    <property type="match status" value="1"/>
</dbReference>
<dbReference type="Proteomes" id="UP000031575">
    <property type="component" value="Unassembled WGS sequence"/>
</dbReference>
<evidence type="ECO:0000259" key="9">
    <source>
        <dbReference type="PROSITE" id="PS50157"/>
    </source>
</evidence>
<keyword evidence="2" id="KW-0479">Metal-binding</keyword>
<dbReference type="HOGENOM" id="CLU_476582_0_0_1"/>
<evidence type="ECO:0000256" key="8">
    <source>
        <dbReference type="SAM" id="MobiDB-lite"/>
    </source>
</evidence>
<comment type="subcellular location">
    <subcellularLocation>
        <location evidence="1">Nucleus</location>
    </subcellularLocation>
</comment>
<evidence type="ECO:0000256" key="7">
    <source>
        <dbReference type="PROSITE-ProRule" id="PRU00042"/>
    </source>
</evidence>
<evidence type="ECO:0000256" key="1">
    <source>
        <dbReference type="ARBA" id="ARBA00004123"/>
    </source>
</evidence>
<dbReference type="InterPro" id="IPR043359">
    <property type="entry name" value="GLI-like"/>
</dbReference>
<feature type="compositionally biased region" description="Acidic residues" evidence="8">
    <location>
        <begin position="99"/>
        <end position="121"/>
    </location>
</feature>
<evidence type="ECO:0000313" key="10">
    <source>
        <dbReference type="EMBL" id="KIH86722.1"/>
    </source>
</evidence>
<dbReference type="OrthoDB" id="3214149at2759"/>
<dbReference type="InterPro" id="IPR013087">
    <property type="entry name" value="Znf_C2H2_type"/>
</dbReference>
<dbReference type="EMBL" id="AWTV01000011">
    <property type="protein sequence ID" value="KIH86722.1"/>
    <property type="molecule type" value="Genomic_DNA"/>
</dbReference>
<evidence type="ECO:0000256" key="4">
    <source>
        <dbReference type="ARBA" id="ARBA00022771"/>
    </source>
</evidence>
<sequence>MGKRHSSRRSSPSAESPMHDYEDDSATDVVSKPPKRLKAANGAAVPTSPGSASAARDAADAEPEDEEMKDEPADTVKSRKESRSIRRKSSRSSALPDANGDDDTVEIEQEAGDEVEAEVEADADKDPATEEAGVDVEVDAEVEAADAADPDATVLHTSNDNVSSSIARKANGTTANGNAAGANTAHHGRNGAIDDLLDTMSDVSEDTDGDVPPPKKIAQPSAHTSSSFGLRRGAVDEDPAAGLNAINEPQVTVCAWDGCETGDLGNMDKLVEHLHAEHVEGKQRRYTCEWIGCPRKGKSHASAYALKAHLRSHTREKPHVCLLPECDLAFARQDALNKHMRTAHEIDLMRYYEAGQRRVPFAGRSGSGANGSAVNGSVAAPAAATTNGKAGGPNKLKIIIKTPLSHAGGHDDSVDSSAYDDPSLFHYTGAETTALGKDQGFTAHELELSPKALYGVCRLQLQWAEDESEELRKECAAWEAAAHNAWLEQQVLLDQVILSEKDWYERRKAVLATLAIEEAKRAAEEAAREAEEEAAAEAAGLIRGGDADDDDNDGDGGKDDDDSGADDDNDNDDVDGDVDGDGDGDGDGDDDEDDDVPSVMLDPDATRDDYSFAETTSFSVAGGSSLRNELAVNGD</sequence>
<dbReference type="SMART" id="SM00355">
    <property type="entry name" value="ZnF_C2H2"/>
    <property type="match status" value="3"/>
</dbReference>
<dbReference type="InterPro" id="IPR036236">
    <property type="entry name" value="Znf_C2H2_sf"/>
</dbReference>
<feature type="compositionally biased region" description="Acidic residues" evidence="8">
    <location>
        <begin position="547"/>
        <end position="596"/>
    </location>
</feature>
<dbReference type="GO" id="GO:0005634">
    <property type="term" value="C:nucleus"/>
    <property type="evidence" value="ECO:0007669"/>
    <property type="project" value="UniProtKB-SubCell"/>
</dbReference>
<feature type="domain" description="C2H2-type" evidence="9">
    <location>
        <begin position="286"/>
        <end position="318"/>
    </location>
</feature>
<dbReference type="SUPFAM" id="SSF57667">
    <property type="entry name" value="beta-beta-alpha zinc fingers"/>
    <property type="match status" value="1"/>
</dbReference>
<feature type="region of interest" description="Disordered" evidence="8">
    <location>
        <begin position="1"/>
        <end position="232"/>
    </location>
</feature>
<protein>
    <submittedName>
        <fullName evidence="10">C2h2 finger domain containing protein</fullName>
    </submittedName>
</protein>
<gene>
    <name evidence="10" type="ORF">SPBR_08274</name>
</gene>
<name>A0A0C2INT9_9PEZI</name>
<dbReference type="PROSITE" id="PS50157">
    <property type="entry name" value="ZINC_FINGER_C2H2_2"/>
    <property type="match status" value="2"/>
</dbReference>
<feature type="compositionally biased region" description="Polar residues" evidence="8">
    <location>
        <begin position="155"/>
        <end position="166"/>
    </location>
</feature>
<dbReference type="GO" id="GO:0000981">
    <property type="term" value="F:DNA-binding transcription factor activity, RNA polymerase II-specific"/>
    <property type="evidence" value="ECO:0007669"/>
    <property type="project" value="TreeGrafter"/>
</dbReference>
<keyword evidence="4 7" id="KW-0863">Zinc-finger</keyword>
<feature type="region of interest" description="Disordered" evidence="8">
    <location>
        <begin position="525"/>
        <end position="610"/>
    </location>
</feature>
<evidence type="ECO:0000256" key="3">
    <source>
        <dbReference type="ARBA" id="ARBA00022737"/>
    </source>
</evidence>
<reference evidence="10 11" key="1">
    <citation type="journal article" date="2014" name="BMC Genomics">
        <title>Comparative genomics of the major fungal agents of human and animal Sporotrichosis: Sporothrix schenckii and Sporothrix brasiliensis.</title>
        <authorList>
            <person name="Teixeira M.M."/>
            <person name="de Almeida L.G."/>
            <person name="Kubitschek-Barreira P."/>
            <person name="Alves F.L."/>
            <person name="Kioshima E.S."/>
            <person name="Abadio A.K."/>
            <person name="Fernandes L."/>
            <person name="Derengowski L.S."/>
            <person name="Ferreira K.S."/>
            <person name="Souza R.C."/>
            <person name="Ruiz J.C."/>
            <person name="de Andrade N.C."/>
            <person name="Paes H.C."/>
            <person name="Nicola A.M."/>
            <person name="Albuquerque P."/>
            <person name="Gerber A.L."/>
            <person name="Martins V.P."/>
            <person name="Peconick L.D."/>
            <person name="Neto A.V."/>
            <person name="Chaucanez C.B."/>
            <person name="Silva P.A."/>
            <person name="Cunha O.L."/>
            <person name="de Oliveira F.F."/>
            <person name="dos Santos T.C."/>
            <person name="Barros A.L."/>
            <person name="Soares M.A."/>
            <person name="de Oliveira L.M."/>
            <person name="Marini M.M."/>
            <person name="Villalobos-Duno H."/>
            <person name="Cunha M.M."/>
            <person name="de Hoog S."/>
            <person name="da Silveira J.F."/>
            <person name="Henrissat B."/>
            <person name="Nino-Vega G.A."/>
            <person name="Cisalpino P.S."/>
            <person name="Mora-Montes H.M."/>
            <person name="Almeida S.R."/>
            <person name="Stajich J.E."/>
            <person name="Lopes-Bezerra L.M."/>
            <person name="Vasconcelos A.T."/>
            <person name="Felipe M.S."/>
        </authorList>
    </citation>
    <scope>NUCLEOTIDE SEQUENCE [LARGE SCALE GENOMIC DNA]</scope>
    <source>
        <strain evidence="10 11">5110</strain>
    </source>
</reference>
<evidence type="ECO:0000256" key="2">
    <source>
        <dbReference type="ARBA" id="ARBA00022723"/>
    </source>
</evidence>
<dbReference type="GO" id="GO:0008270">
    <property type="term" value="F:zinc ion binding"/>
    <property type="evidence" value="ECO:0007669"/>
    <property type="project" value="UniProtKB-KW"/>
</dbReference>
<feature type="compositionally biased region" description="Acidic residues" evidence="8">
    <location>
        <begin position="60"/>
        <end position="69"/>
    </location>
</feature>
<dbReference type="PROSITE" id="PS00028">
    <property type="entry name" value="ZINC_FINGER_C2H2_1"/>
    <property type="match status" value="1"/>
</dbReference>
<feature type="domain" description="C2H2-type" evidence="9">
    <location>
        <begin position="319"/>
        <end position="344"/>
    </location>
</feature>
<evidence type="ECO:0000256" key="6">
    <source>
        <dbReference type="ARBA" id="ARBA00023242"/>
    </source>
</evidence>
<feature type="compositionally biased region" description="Acidic residues" evidence="8">
    <location>
        <begin position="132"/>
        <end position="149"/>
    </location>
</feature>
<feature type="compositionally biased region" description="Low complexity" evidence="8">
    <location>
        <begin position="167"/>
        <end position="185"/>
    </location>
</feature>
<dbReference type="AlphaFoldDB" id="A0A0C2INT9"/>
<feature type="compositionally biased region" description="Basic and acidic residues" evidence="8">
    <location>
        <begin position="70"/>
        <end position="84"/>
    </location>
</feature>
<organism evidence="10 11">
    <name type="scientific">Sporothrix brasiliensis 5110</name>
    <dbReference type="NCBI Taxonomy" id="1398154"/>
    <lineage>
        <taxon>Eukaryota</taxon>
        <taxon>Fungi</taxon>
        <taxon>Dikarya</taxon>
        <taxon>Ascomycota</taxon>
        <taxon>Pezizomycotina</taxon>
        <taxon>Sordariomycetes</taxon>
        <taxon>Sordariomycetidae</taxon>
        <taxon>Ophiostomatales</taxon>
        <taxon>Ophiostomataceae</taxon>
        <taxon>Sporothrix</taxon>
    </lineage>
</organism>
<evidence type="ECO:0000256" key="5">
    <source>
        <dbReference type="ARBA" id="ARBA00022833"/>
    </source>
</evidence>
<evidence type="ECO:0000313" key="11">
    <source>
        <dbReference type="Proteomes" id="UP000031575"/>
    </source>
</evidence>
<keyword evidence="5" id="KW-0862">Zinc</keyword>
<dbReference type="Gene3D" id="3.30.160.60">
    <property type="entry name" value="Classic Zinc Finger"/>
    <property type="match status" value="2"/>
</dbReference>